<proteinExistence type="predicted"/>
<name>A0ABD6EP60_9BILA</name>
<accession>A0ABD6EP60</accession>
<dbReference type="EMBL" id="JBGFUD010004856">
    <property type="protein sequence ID" value="MFH4979944.1"/>
    <property type="molecule type" value="Genomic_DNA"/>
</dbReference>
<evidence type="ECO:0000313" key="2">
    <source>
        <dbReference type="Proteomes" id="UP001608902"/>
    </source>
</evidence>
<organism evidence="1 2">
    <name type="scientific">Gnathostoma spinigerum</name>
    <dbReference type="NCBI Taxonomy" id="75299"/>
    <lineage>
        <taxon>Eukaryota</taxon>
        <taxon>Metazoa</taxon>
        <taxon>Ecdysozoa</taxon>
        <taxon>Nematoda</taxon>
        <taxon>Chromadorea</taxon>
        <taxon>Rhabditida</taxon>
        <taxon>Spirurina</taxon>
        <taxon>Gnathostomatomorpha</taxon>
        <taxon>Gnathostomatoidea</taxon>
        <taxon>Gnathostomatidae</taxon>
        <taxon>Gnathostoma</taxon>
    </lineage>
</organism>
<evidence type="ECO:0000313" key="1">
    <source>
        <dbReference type="EMBL" id="MFH4979944.1"/>
    </source>
</evidence>
<dbReference type="Proteomes" id="UP001608902">
    <property type="component" value="Unassembled WGS sequence"/>
</dbReference>
<sequence>MYAGPECIEEHGSHIKPYNWSFLIPDIKKCDMVIKKDNCRSDPAKATHQANVSSGKCCLKDWRSTLAQVLLTETMATSPGLYRIHTHS</sequence>
<dbReference type="AlphaFoldDB" id="A0ABD6EP60"/>
<keyword evidence="2" id="KW-1185">Reference proteome</keyword>
<reference evidence="1 2" key="1">
    <citation type="submission" date="2024-08" db="EMBL/GenBank/DDBJ databases">
        <title>Gnathostoma spinigerum genome.</title>
        <authorList>
            <person name="Gonzalez-Bertolin B."/>
            <person name="Monzon S."/>
            <person name="Zaballos A."/>
            <person name="Jimenez P."/>
            <person name="Dekumyoy P."/>
            <person name="Varona S."/>
            <person name="Cuesta I."/>
            <person name="Sumanam S."/>
            <person name="Adisakwattana P."/>
            <person name="Gasser R.B."/>
            <person name="Hernandez-Gonzalez A."/>
            <person name="Young N.D."/>
            <person name="Perteguer M.J."/>
        </authorList>
    </citation>
    <scope>NUCLEOTIDE SEQUENCE [LARGE SCALE GENOMIC DNA]</scope>
    <source>
        <strain evidence="1">AL3</strain>
        <tissue evidence="1">Liver</tissue>
    </source>
</reference>
<gene>
    <name evidence="1" type="ORF">AB6A40_006653</name>
</gene>
<protein>
    <submittedName>
        <fullName evidence="1">Uncharacterized protein</fullName>
    </submittedName>
</protein>
<comment type="caution">
    <text evidence="1">The sequence shown here is derived from an EMBL/GenBank/DDBJ whole genome shotgun (WGS) entry which is preliminary data.</text>
</comment>